<dbReference type="PANTHER" id="PTHR45880:SF1">
    <property type="entry name" value="RNA-BINDING MOTIF PROTEIN, X-LINKED 2"/>
    <property type="match status" value="1"/>
</dbReference>
<dbReference type="Gene3D" id="3.30.70.330">
    <property type="match status" value="1"/>
</dbReference>
<evidence type="ECO:0000259" key="5">
    <source>
        <dbReference type="PROSITE" id="PS50102"/>
    </source>
</evidence>
<keyword evidence="7" id="KW-1185">Reference proteome</keyword>
<dbReference type="GO" id="GO:0071011">
    <property type="term" value="C:precatalytic spliceosome"/>
    <property type="evidence" value="ECO:0007669"/>
    <property type="project" value="TreeGrafter"/>
</dbReference>
<evidence type="ECO:0000256" key="2">
    <source>
        <dbReference type="PROSITE-ProRule" id="PRU00176"/>
    </source>
</evidence>
<evidence type="ECO:0000256" key="4">
    <source>
        <dbReference type="SAM" id="MobiDB-lite"/>
    </source>
</evidence>
<organism evidence="6 7">
    <name type="scientific">Candida verbasci</name>
    <dbReference type="NCBI Taxonomy" id="1227364"/>
    <lineage>
        <taxon>Eukaryota</taxon>
        <taxon>Fungi</taxon>
        <taxon>Dikarya</taxon>
        <taxon>Ascomycota</taxon>
        <taxon>Saccharomycotina</taxon>
        <taxon>Pichiomycetes</taxon>
        <taxon>Debaryomycetaceae</taxon>
        <taxon>Candida/Lodderomyces clade</taxon>
        <taxon>Candida</taxon>
    </lineage>
</organism>
<feature type="compositionally biased region" description="Basic residues" evidence="4">
    <location>
        <begin position="296"/>
        <end position="310"/>
    </location>
</feature>
<evidence type="ECO:0000256" key="1">
    <source>
        <dbReference type="ARBA" id="ARBA00022884"/>
    </source>
</evidence>
<feature type="region of interest" description="Disordered" evidence="4">
    <location>
        <begin position="183"/>
        <end position="310"/>
    </location>
</feature>
<protein>
    <recommendedName>
        <fullName evidence="5">RRM domain-containing protein</fullName>
    </recommendedName>
</protein>
<dbReference type="PANTHER" id="PTHR45880">
    <property type="entry name" value="RNA-BINDING MOTIF PROTEIN, X-LINKED 2"/>
    <property type="match status" value="1"/>
</dbReference>
<dbReference type="GO" id="GO:0071013">
    <property type="term" value="C:catalytic step 2 spliceosome"/>
    <property type="evidence" value="ECO:0007669"/>
    <property type="project" value="TreeGrafter"/>
</dbReference>
<dbReference type="InterPro" id="IPR035979">
    <property type="entry name" value="RBD_domain_sf"/>
</dbReference>
<keyword evidence="3" id="KW-0175">Coiled coil</keyword>
<dbReference type="GO" id="GO:0000398">
    <property type="term" value="P:mRNA splicing, via spliceosome"/>
    <property type="evidence" value="ECO:0007669"/>
    <property type="project" value="TreeGrafter"/>
</dbReference>
<feature type="compositionally biased region" description="Basic and acidic residues" evidence="4">
    <location>
        <begin position="264"/>
        <end position="277"/>
    </location>
</feature>
<dbReference type="Proteomes" id="UP001152885">
    <property type="component" value="Unassembled WGS sequence"/>
</dbReference>
<sequence length="310" mass="36519">MNSIRRINDINQKELKSKTDYKASWHYEYRDTNYIYIGNLPFNLKELDILKIFSQYGIPTHINLIKDKVSGKSKGFAFLKYENFKSCILAIDNLNGFKIGDRFLKVDHNYYTLYGNDVEDNYKINYEKILRESGEYIDQSKLIKEKEKEEKKKLIKDRIETRNNDNKGENDDFEDPMANYVNSEKTKEVETKGLIESSSNAGNDEDDEFKDPMANFIKLEKEPREKKVKRSDKVKKGLFKDTTNLKDSLEQAKEESNLPVDSVDQNKRKLEENKEEQVVTGDDNTFKDPLEEYIKRKQSAKKDKKRHKSK</sequence>
<dbReference type="SUPFAM" id="SSF54928">
    <property type="entry name" value="RNA-binding domain, RBD"/>
    <property type="match status" value="1"/>
</dbReference>
<reference evidence="6" key="1">
    <citation type="submission" date="2022-12" db="EMBL/GenBank/DDBJ databases">
        <authorList>
            <person name="Brejova B."/>
        </authorList>
    </citation>
    <scope>NUCLEOTIDE SEQUENCE</scope>
</reference>
<comment type="caution">
    <text evidence="6">The sequence shown here is derived from an EMBL/GenBank/DDBJ whole genome shotgun (WGS) entry which is preliminary data.</text>
</comment>
<dbReference type="InterPro" id="IPR012677">
    <property type="entry name" value="Nucleotide-bd_a/b_plait_sf"/>
</dbReference>
<name>A0A9W4TXP1_9ASCO</name>
<evidence type="ECO:0000313" key="7">
    <source>
        <dbReference type="Proteomes" id="UP001152885"/>
    </source>
</evidence>
<dbReference type="Pfam" id="PF00076">
    <property type="entry name" value="RRM_1"/>
    <property type="match status" value="1"/>
</dbReference>
<dbReference type="InterPro" id="IPR051847">
    <property type="entry name" value="RNA_proc/Spliceosome_comp"/>
</dbReference>
<dbReference type="SMART" id="SM00360">
    <property type="entry name" value="RRM"/>
    <property type="match status" value="1"/>
</dbReference>
<dbReference type="AlphaFoldDB" id="A0A9W4TXP1"/>
<dbReference type="GO" id="GO:0005686">
    <property type="term" value="C:U2 snRNP"/>
    <property type="evidence" value="ECO:0007669"/>
    <property type="project" value="TreeGrafter"/>
</dbReference>
<feature type="compositionally biased region" description="Basic and acidic residues" evidence="4">
    <location>
        <begin position="234"/>
        <end position="256"/>
    </location>
</feature>
<proteinExistence type="predicted"/>
<dbReference type="GO" id="GO:0003723">
    <property type="term" value="F:RNA binding"/>
    <property type="evidence" value="ECO:0007669"/>
    <property type="project" value="UniProtKB-UniRule"/>
</dbReference>
<dbReference type="EMBL" id="CANTUO010000002">
    <property type="protein sequence ID" value="CAI5757621.1"/>
    <property type="molecule type" value="Genomic_DNA"/>
</dbReference>
<feature type="coiled-coil region" evidence="3">
    <location>
        <begin position="137"/>
        <end position="164"/>
    </location>
</feature>
<evidence type="ECO:0000256" key="3">
    <source>
        <dbReference type="SAM" id="Coils"/>
    </source>
</evidence>
<feature type="compositionally biased region" description="Basic and acidic residues" evidence="4">
    <location>
        <begin position="184"/>
        <end position="193"/>
    </location>
</feature>
<dbReference type="InterPro" id="IPR000504">
    <property type="entry name" value="RRM_dom"/>
</dbReference>
<evidence type="ECO:0000313" key="6">
    <source>
        <dbReference type="EMBL" id="CAI5757621.1"/>
    </source>
</evidence>
<feature type="domain" description="RRM" evidence="5">
    <location>
        <begin position="33"/>
        <end position="111"/>
    </location>
</feature>
<dbReference type="OrthoDB" id="2573941at2759"/>
<feature type="compositionally biased region" description="Basic and acidic residues" evidence="4">
    <location>
        <begin position="284"/>
        <end position="295"/>
    </location>
</feature>
<keyword evidence="1 2" id="KW-0694">RNA-binding</keyword>
<gene>
    <name evidence="6" type="ORF">CANVERA_P2135</name>
</gene>
<dbReference type="PROSITE" id="PS50102">
    <property type="entry name" value="RRM"/>
    <property type="match status" value="1"/>
</dbReference>
<accession>A0A9W4TXP1</accession>